<gene>
    <name evidence="1" type="ORF">SAMN06272737_112120</name>
</gene>
<name>A0A238XBC4_9ACTN</name>
<protein>
    <submittedName>
        <fullName evidence="1">Antibiotic biosynthesis monooxygenase</fullName>
    </submittedName>
</protein>
<keyword evidence="1" id="KW-0503">Monooxygenase</keyword>
<accession>A0A238XBC4</accession>
<sequence>MYARSVTVRGNAQSIDDAIAYLRDQVMPAAQEIEGCVGMSVMCDRDSGRCIATTAWETEEAMHNSASRLHDMRQRYAEMMGGQPEVQEWEIGILHRAHPAPDGACCRLIWSRGNPHDVERVLDTFRMAMLPRVEELPGFCSISMLVDRASGRAVTATVYDSREAMNRASDAARSMREEFTRQMSGEITDVAEMDLVLAHLRVPETV</sequence>
<dbReference type="InterPro" id="IPR011008">
    <property type="entry name" value="Dimeric_a/b-barrel"/>
</dbReference>
<dbReference type="Gene3D" id="3.30.70.100">
    <property type="match status" value="1"/>
</dbReference>
<reference evidence="1 2" key="1">
    <citation type="submission" date="2017-06" db="EMBL/GenBank/DDBJ databases">
        <authorList>
            <person name="Kim H.J."/>
            <person name="Triplett B.A."/>
        </authorList>
    </citation>
    <scope>NUCLEOTIDE SEQUENCE [LARGE SCALE GENOMIC DNA]</scope>
    <source>
        <strain evidence="1 2">DSM 44272</strain>
    </source>
</reference>
<dbReference type="SUPFAM" id="SSF54909">
    <property type="entry name" value="Dimeric alpha+beta barrel"/>
    <property type="match status" value="2"/>
</dbReference>
<proteinExistence type="predicted"/>
<keyword evidence="1" id="KW-0560">Oxidoreductase</keyword>
<dbReference type="Proteomes" id="UP000198403">
    <property type="component" value="Unassembled WGS sequence"/>
</dbReference>
<dbReference type="RefSeq" id="WP_089336914.1">
    <property type="nucleotide sequence ID" value="NZ_FZNO01000012.1"/>
</dbReference>
<dbReference type="GO" id="GO:0004497">
    <property type="term" value="F:monooxygenase activity"/>
    <property type="evidence" value="ECO:0007669"/>
    <property type="project" value="UniProtKB-KW"/>
</dbReference>
<dbReference type="AlphaFoldDB" id="A0A238XBC4"/>
<evidence type="ECO:0000313" key="2">
    <source>
        <dbReference type="Proteomes" id="UP000198403"/>
    </source>
</evidence>
<organism evidence="1 2">
    <name type="scientific">Blastococcus mobilis</name>
    <dbReference type="NCBI Taxonomy" id="1938746"/>
    <lineage>
        <taxon>Bacteria</taxon>
        <taxon>Bacillati</taxon>
        <taxon>Actinomycetota</taxon>
        <taxon>Actinomycetes</taxon>
        <taxon>Geodermatophilales</taxon>
        <taxon>Geodermatophilaceae</taxon>
        <taxon>Blastococcus</taxon>
    </lineage>
</organism>
<dbReference type="OrthoDB" id="5182530at2"/>
<keyword evidence="2" id="KW-1185">Reference proteome</keyword>
<evidence type="ECO:0000313" key="1">
    <source>
        <dbReference type="EMBL" id="SNR55922.1"/>
    </source>
</evidence>
<dbReference type="EMBL" id="FZNO01000012">
    <property type="protein sequence ID" value="SNR55922.1"/>
    <property type="molecule type" value="Genomic_DNA"/>
</dbReference>